<proteinExistence type="predicted"/>
<name>A0AAV0CDE1_9ASTE</name>
<organism evidence="1 2">
    <name type="scientific">Cuscuta epithymum</name>
    <dbReference type="NCBI Taxonomy" id="186058"/>
    <lineage>
        <taxon>Eukaryota</taxon>
        <taxon>Viridiplantae</taxon>
        <taxon>Streptophyta</taxon>
        <taxon>Embryophyta</taxon>
        <taxon>Tracheophyta</taxon>
        <taxon>Spermatophyta</taxon>
        <taxon>Magnoliopsida</taxon>
        <taxon>eudicotyledons</taxon>
        <taxon>Gunneridae</taxon>
        <taxon>Pentapetalae</taxon>
        <taxon>asterids</taxon>
        <taxon>lamiids</taxon>
        <taxon>Solanales</taxon>
        <taxon>Convolvulaceae</taxon>
        <taxon>Cuscuteae</taxon>
        <taxon>Cuscuta</taxon>
        <taxon>Cuscuta subgen. Cuscuta</taxon>
    </lineage>
</organism>
<evidence type="ECO:0000313" key="2">
    <source>
        <dbReference type="Proteomes" id="UP001152523"/>
    </source>
</evidence>
<comment type="caution">
    <text evidence="1">The sequence shown here is derived from an EMBL/GenBank/DDBJ whole genome shotgun (WGS) entry which is preliminary data.</text>
</comment>
<gene>
    <name evidence="1" type="ORF">CEPIT_LOCUS4772</name>
</gene>
<protein>
    <submittedName>
        <fullName evidence="1">Uncharacterized protein</fullName>
    </submittedName>
</protein>
<accession>A0AAV0CDE1</accession>
<keyword evidence="2" id="KW-1185">Reference proteome</keyword>
<dbReference type="Proteomes" id="UP001152523">
    <property type="component" value="Unassembled WGS sequence"/>
</dbReference>
<evidence type="ECO:0000313" key="1">
    <source>
        <dbReference type="EMBL" id="CAH9073863.1"/>
    </source>
</evidence>
<dbReference type="EMBL" id="CAMAPF010000024">
    <property type="protein sequence ID" value="CAH9073863.1"/>
    <property type="molecule type" value="Genomic_DNA"/>
</dbReference>
<reference evidence="1" key="1">
    <citation type="submission" date="2022-07" db="EMBL/GenBank/DDBJ databases">
        <authorList>
            <person name="Macas J."/>
            <person name="Novak P."/>
            <person name="Neumann P."/>
        </authorList>
    </citation>
    <scope>NUCLEOTIDE SEQUENCE</scope>
</reference>
<sequence length="112" mass="12026">MHAADPYLASITAYICDAISDASHLAPGCSATTPGPDCSTSAFNLKLSDVNPGDLAPAQPRQLNPAVIFQSPAPPKSPRQAIPRLSDLRGPFMCKARWRKGSPLKKRRRGRC</sequence>
<dbReference type="AlphaFoldDB" id="A0AAV0CDE1"/>